<gene>
    <name evidence="13" type="ORF">B0T19DRAFT_9775</name>
</gene>
<keyword evidence="6 9" id="KW-0863">Zinc-finger</keyword>
<evidence type="ECO:0000256" key="2">
    <source>
        <dbReference type="ARBA" id="ARBA00012251"/>
    </source>
</evidence>
<dbReference type="Pfam" id="PF26200">
    <property type="entry name" value="Rcat_RNF216"/>
    <property type="match status" value="1"/>
</dbReference>
<reference evidence="13" key="1">
    <citation type="journal article" date="2023" name="Mol. Phylogenet. Evol.">
        <title>Genome-scale phylogeny and comparative genomics of the fungal order Sordariales.</title>
        <authorList>
            <person name="Hensen N."/>
            <person name="Bonometti L."/>
            <person name="Westerberg I."/>
            <person name="Brannstrom I.O."/>
            <person name="Guillou S."/>
            <person name="Cros-Aarteil S."/>
            <person name="Calhoun S."/>
            <person name="Haridas S."/>
            <person name="Kuo A."/>
            <person name="Mondo S."/>
            <person name="Pangilinan J."/>
            <person name="Riley R."/>
            <person name="LaButti K."/>
            <person name="Andreopoulos B."/>
            <person name="Lipzen A."/>
            <person name="Chen C."/>
            <person name="Yan M."/>
            <person name="Daum C."/>
            <person name="Ng V."/>
            <person name="Clum A."/>
            <person name="Steindorff A."/>
            <person name="Ohm R.A."/>
            <person name="Martin F."/>
            <person name="Silar P."/>
            <person name="Natvig D.O."/>
            <person name="Lalanne C."/>
            <person name="Gautier V."/>
            <person name="Ament-Velasquez S.L."/>
            <person name="Kruys A."/>
            <person name="Hutchinson M.I."/>
            <person name="Powell A.J."/>
            <person name="Barry K."/>
            <person name="Miller A.N."/>
            <person name="Grigoriev I.V."/>
            <person name="Debuchy R."/>
            <person name="Gladieux P."/>
            <person name="Hiltunen Thoren M."/>
            <person name="Johannesson H."/>
        </authorList>
    </citation>
    <scope>NUCLEOTIDE SEQUENCE</scope>
    <source>
        <strain evidence="13">SMH4131-1</strain>
    </source>
</reference>
<dbReference type="GO" id="GO:0016567">
    <property type="term" value="P:protein ubiquitination"/>
    <property type="evidence" value="ECO:0007669"/>
    <property type="project" value="InterPro"/>
</dbReference>
<dbReference type="Gene3D" id="1.20.120.1750">
    <property type="match status" value="1"/>
</dbReference>
<feature type="region of interest" description="Disordered" evidence="10">
    <location>
        <begin position="1"/>
        <end position="103"/>
    </location>
</feature>
<dbReference type="InterPro" id="IPR031127">
    <property type="entry name" value="E3_UB_ligase_RBR"/>
</dbReference>
<feature type="compositionally biased region" description="Low complexity" evidence="10">
    <location>
        <begin position="649"/>
        <end position="661"/>
    </location>
</feature>
<keyword evidence="5" id="KW-0677">Repeat</keyword>
<feature type="region of interest" description="Disordered" evidence="10">
    <location>
        <begin position="716"/>
        <end position="736"/>
    </location>
</feature>
<evidence type="ECO:0000256" key="3">
    <source>
        <dbReference type="ARBA" id="ARBA00022679"/>
    </source>
</evidence>
<evidence type="ECO:0000256" key="8">
    <source>
        <dbReference type="ARBA" id="ARBA00022833"/>
    </source>
</evidence>
<accession>A0AAE0J201</accession>
<evidence type="ECO:0000256" key="5">
    <source>
        <dbReference type="ARBA" id="ARBA00022737"/>
    </source>
</evidence>
<dbReference type="SUPFAM" id="SSF57850">
    <property type="entry name" value="RING/U-box"/>
    <property type="match status" value="3"/>
</dbReference>
<dbReference type="PROSITE" id="PS51873">
    <property type="entry name" value="TRIAD"/>
    <property type="match status" value="1"/>
</dbReference>
<dbReference type="PANTHER" id="PTHR11685">
    <property type="entry name" value="RBR FAMILY RING FINGER AND IBR DOMAIN-CONTAINING"/>
    <property type="match status" value="1"/>
</dbReference>
<dbReference type="InterPro" id="IPR001841">
    <property type="entry name" value="Znf_RING"/>
</dbReference>
<dbReference type="Gene3D" id="3.30.40.10">
    <property type="entry name" value="Zinc/RING finger domain, C3HC4 (zinc finger)"/>
    <property type="match status" value="1"/>
</dbReference>
<evidence type="ECO:0000256" key="6">
    <source>
        <dbReference type="ARBA" id="ARBA00022771"/>
    </source>
</evidence>
<dbReference type="SMART" id="SM00184">
    <property type="entry name" value="RING"/>
    <property type="match status" value="1"/>
</dbReference>
<evidence type="ECO:0000256" key="4">
    <source>
        <dbReference type="ARBA" id="ARBA00022723"/>
    </source>
</evidence>
<dbReference type="CDD" id="cd20336">
    <property type="entry name" value="Rcat_RBR"/>
    <property type="match status" value="1"/>
</dbReference>
<evidence type="ECO:0000256" key="1">
    <source>
        <dbReference type="ARBA" id="ARBA00001798"/>
    </source>
</evidence>
<evidence type="ECO:0000256" key="7">
    <source>
        <dbReference type="ARBA" id="ARBA00022786"/>
    </source>
</evidence>
<dbReference type="SMART" id="SM00647">
    <property type="entry name" value="IBR"/>
    <property type="match status" value="2"/>
</dbReference>
<protein>
    <recommendedName>
        <fullName evidence="2">RBR-type E3 ubiquitin transferase</fullName>
        <ecNumber evidence="2">2.3.2.31</ecNumber>
    </recommendedName>
</protein>
<feature type="compositionally biased region" description="Basic and acidic residues" evidence="10">
    <location>
        <begin position="1"/>
        <end position="17"/>
    </location>
</feature>
<name>A0AAE0J201_9PEZI</name>
<dbReference type="AlphaFoldDB" id="A0AAE0J201"/>
<evidence type="ECO:0000313" key="13">
    <source>
        <dbReference type="EMBL" id="KAK3335482.1"/>
    </source>
</evidence>
<feature type="region of interest" description="Disordered" evidence="10">
    <location>
        <begin position="635"/>
        <end position="666"/>
    </location>
</feature>
<organism evidence="13 14">
    <name type="scientific">Cercophora scortea</name>
    <dbReference type="NCBI Taxonomy" id="314031"/>
    <lineage>
        <taxon>Eukaryota</taxon>
        <taxon>Fungi</taxon>
        <taxon>Dikarya</taxon>
        <taxon>Ascomycota</taxon>
        <taxon>Pezizomycotina</taxon>
        <taxon>Sordariomycetes</taxon>
        <taxon>Sordariomycetidae</taxon>
        <taxon>Sordariales</taxon>
        <taxon>Lasiosphaeriaceae</taxon>
        <taxon>Cercophora</taxon>
    </lineage>
</organism>
<dbReference type="EMBL" id="JAUEPO010000001">
    <property type="protein sequence ID" value="KAK3335482.1"/>
    <property type="molecule type" value="Genomic_DNA"/>
</dbReference>
<proteinExistence type="predicted"/>
<dbReference type="GO" id="GO:0008270">
    <property type="term" value="F:zinc ion binding"/>
    <property type="evidence" value="ECO:0007669"/>
    <property type="project" value="UniProtKB-KW"/>
</dbReference>
<dbReference type="InterPro" id="IPR002867">
    <property type="entry name" value="IBR_dom"/>
</dbReference>
<dbReference type="Proteomes" id="UP001286456">
    <property type="component" value="Unassembled WGS sequence"/>
</dbReference>
<keyword evidence="7" id="KW-0833">Ubl conjugation pathway</keyword>
<reference evidence="13" key="2">
    <citation type="submission" date="2023-06" db="EMBL/GenBank/DDBJ databases">
        <authorList>
            <consortium name="Lawrence Berkeley National Laboratory"/>
            <person name="Haridas S."/>
            <person name="Hensen N."/>
            <person name="Bonometti L."/>
            <person name="Westerberg I."/>
            <person name="Brannstrom I.O."/>
            <person name="Guillou S."/>
            <person name="Cros-Aarteil S."/>
            <person name="Calhoun S."/>
            <person name="Kuo A."/>
            <person name="Mondo S."/>
            <person name="Pangilinan J."/>
            <person name="Riley R."/>
            <person name="Labutti K."/>
            <person name="Andreopoulos B."/>
            <person name="Lipzen A."/>
            <person name="Chen C."/>
            <person name="Yanf M."/>
            <person name="Daum C."/>
            <person name="Ng V."/>
            <person name="Clum A."/>
            <person name="Steindorff A."/>
            <person name="Ohm R."/>
            <person name="Martin F."/>
            <person name="Silar P."/>
            <person name="Natvig D."/>
            <person name="Lalanne C."/>
            <person name="Gautier V."/>
            <person name="Ament-Velasquez S.L."/>
            <person name="Kruys A."/>
            <person name="Hutchinson M.I."/>
            <person name="Powell A.J."/>
            <person name="Barry K."/>
            <person name="Miller A.N."/>
            <person name="Grigoriev I.V."/>
            <person name="Debuchy R."/>
            <person name="Gladieux P."/>
            <person name="Thoren M.H."/>
            <person name="Johannesson H."/>
        </authorList>
    </citation>
    <scope>NUCLEOTIDE SEQUENCE</scope>
    <source>
        <strain evidence="13">SMH4131-1</strain>
    </source>
</reference>
<dbReference type="InterPro" id="IPR013083">
    <property type="entry name" value="Znf_RING/FYVE/PHD"/>
</dbReference>
<keyword evidence="3" id="KW-0808">Transferase</keyword>
<comment type="caution">
    <text evidence="13">The sequence shown here is derived from an EMBL/GenBank/DDBJ whole genome shotgun (WGS) entry which is preliminary data.</text>
</comment>
<keyword evidence="14" id="KW-1185">Reference proteome</keyword>
<feature type="compositionally biased region" description="Basic residues" evidence="10">
    <location>
        <begin position="85"/>
        <end position="102"/>
    </location>
</feature>
<dbReference type="InterPro" id="IPR044066">
    <property type="entry name" value="TRIAD_supradom"/>
</dbReference>
<feature type="compositionally biased region" description="Basic and acidic residues" evidence="10">
    <location>
        <begin position="42"/>
        <end position="84"/>
    </location>
</feature>
<sequence length="755" mass="87442">MVLNEAKRGPKPPDSRTSKGVRSSGSRNHALGLAPLFGIRPDQARRSHHRDRDRGRNQDQDQDHDRNHVKDRARARDSDRDSRSQPHHRPRPRTRPHQKQHRQPLVEVELRCLDERYFNFKFAVKPKYQVRKLESYIRRQYDEKNRPIAKAAHFTYYAEGRELQLDDEITSSLSTIWYRMSRSAGELEEWKFTHFQDETNGRLESSLTDDLARAIDEGATCGELRRKVAEAMHIPDANRIVLIARGGIRPGLLQGNSWEVRQIKNWLCRWISIDVDPEGGYVILKGLGREYVYHPTPSYFKEGMRVKAIKSYMEARLFRAVSRHGKSKFDNTWSQISLTHDGKFLGREMYVRWGATYVFDLHIDAAETFSNEETWLLRPTETCSVCMEDKKITELPVRITEGCKHPPTICKDCLKQWLASGLETGTFDRLKCPDCPEILKYDDVQRYATKETFSRYDTLMTRAALKDIPNFYWCMSTTCESGQIYRGVCPEFKCAACKARHCVKHNVSWHEGETCEEYDRRHKQRKKDEKASEEMVKKTSKKCPECKKDVHKFTGCNHITCVCGHEWCYICLAKYERNHVQFLFCRHNPGCTERDPFIDLIDGPNAIGPNGPRNHLRGPGARHPGMMPLPLNFGVRPPPPQMPPHLRRLQQQQQQQPQQGEQPRRPVVPGMRVHHIVVPPIRPPAFGPLFGDGRNHDGPPAPHELPVPELVFPPRPQRQQRPTAWTPAAFGRNGNLDREDQAGWMEAMRDLNLNL</sequence>
<dbReference type="CDD" id="cd20335">
    <property type="entry name" value="BRcat_RBR"/>
    <property type="match status" value="1"/>
</dbReference>
<evidence type="ECO:0000313" key="14">
    <source>
        <dbReference type="Proteomes" id="UP001286456"/>
    </source>
</evidence>
<evidence type="ECO:0000256" key="10">
    <source>
        <dbReference type="SAM" id="MobiDB-lite"/>
    </source>
</evidence>
<keyword evidence="4" id="KW-0479">Metal-binding</keyword>
<dbReference type="Pfam" id="PF01485">
    <property type="entry name" value="IBR"/>
    <property type="match status" value="1"/>
</dbReference>
<feature type="domain" description="RING-type" evidence="11">
    <location>
        <begin position="383"/>
        <end position="435"/>
    </location>
</feature>
<dbReference type="EC" id="2.3.2.31" evidence="2"/>
<feature type="compositionally biased region" description="Polar residues" evidence="10">
    <location>
        <begin position="18"/>
        <end position="27"/>
    </location>
</feature>
<evidence type="ECO:0000259" key="12">
    <source>
        <dbReference type="PROSITE" id="PS51873"/>
    </source>
</evidence>
<feature type="domain" description="RING-type" evidence="12">
    <location>
        <begin position="379"/>
        <end position="591"/>
    </location>
</feature>
<evidence type="ECO:0000256" key="9">
    <source>
        <dbReference type="PROSITE-ProRule" id="PRU00175"/>
    </source>
</evidence>
<dbReference type="GO" id="GO:0061630">
    <property type="term" value="F:ubiquitin protein ligase activity"/>
    <property type="evidence" value="ECO:0007669"/>
    <property type="project" value="UniProtKB-EC"/>
</dbReference>
<evidence type="ECO:0000259" key="11">
    <source>
        <dbReference type="PROSITE" id="PS50089"/>
    </source>
</evidence>
<keyword evidence="8" id="KW-0862">Zinc</keyword>
<dbReference type="PROSITE" id="PS50089">
    <property type="entry name" value="ZF_RING_2"/>
    <property type="match status" value="1"/>
</dbReference>
<comment type="catalytic activity">
    <reaction evidence="1">
        <text>[E2 ubiquitin-conjugating enzyme]-S-ubiquitinyl-L-cysteine + [acceptor protein]-L-lysine = [E2 ubiquitin-conjugating enzyme]-L-cysteine + [acceptor protein]-N(6)-ubiquitinyl-L-lysine.</text>
        <dbReference type="EC" id="2.3.2.31"/>
    </reaction>
</comment>